<keyword evidence="3" id="KW-1185">Reference proteome</keyword>
<dbReference type="OrthoDB" id="5489603at2"/>
<evidence type="ECO:0000259" key="1">
    <source>
        <dbReference type="Pfam" id="PF01551"/>
    </source>
</evidence>
<gene>
    <name evidence="2" type="ORF">E2493_15775</name>
</gene>
<dbReference type="InterPro" id="IPR011055">
    <property type="entry name" value="Dup_hybrid_motif"/>
</dbReference>
<dbReference type="InterPro" id="IPR016047">
    <property type="entry name" value="M23ase_b-sheet_dom"/>
</dbReference>
<dbReference type="SUPFAM" id="SSF51261">
    <property type="entry name" value="Duplicated hybrid motif"/>
    <property type="match status" value="1"/>
</dbReference>
<accession>A0A4Y8ZMS3</accession>
<dbReference type="AlphaFoldDB" id="A0A4Y8ZMS3"/>
<dbReference type="GO" id="GO:0004222">
    <property type="term" value="F:metalloendopeptidase activity"/>
    <property type="evidence" value="ECO:0007669"/>
    <property type="project" value="TreeGrafter"/>
</dbReference>
<dbReference type="RefSeq" id="WP_135088511.1">
    <property type="nucleotide sequence ID" value="NZ_SPDV01000033.1"/>
</dbReference>
<evidence type="ECO:0000313" key="3">
    <source>
        <dbReference type="Proteomes" id="UP000298213"/>
    </source>
</evidence>
<dbReference type="InterPro" id="IPR050570">
    <property type="entry name" value="Cell_wall_metabolism_enzyme"/>
</dbReference>
<proteinExistence type="predicted"/>
<feature type="domain" description="M23ase beta-sheet core" evidence="1">
    <location>
        <begin position="31"/>
        <end position="131"/>
    </location>
</feature>
<dbReference type="EMBL" id="SPDV01000033">
    <property type="protein sequence ID" value="TFI57323.1"/>
    <property type="molecule type" value="Genomic_DNA"/>
</dbReference>
<evidence type="ECO:0000313" key="2">
    <source>
        <dbReference type="EMBL" id="TFI57323.1"/>
    </source>
</evidence>
<organism evidence="2 3">
    <name type="scientific">Sphingomonas parva</name>
    <dbReference type="NCBI Taxonomy" id="2555898"/>
    <lineage>
        <taxon>Bacteria</taxon>
        <taxon>Pseudomonadati</taxon>
        <taxon>Pseudomonadota</taxon>
        <taxon>Alphaproteobacteria</taxon>
        <taxon>Sphingomonadales</taxon>
        <taxon>Sphingomonadaceae</taxon>
        <taxon>Sphingomonas</taxon>
    </lineage>
</organism>
<dbReference type="PANTHER" id="PTHR21666:SF270">
    <property type="entry name" value="MUREIN HYDROLASE ACTIVATOR ENVC"/>
    <property type="match status" value="1"/>
</dbReference>
<dbReference type="Pfam" id="PF01551">
    <property type="entry name" value="Peptidase_M23"/>
    <property type="match status" value="1"/>
</dbReference>
<protein>
    <submittedName>
        <fullName evidence="2">M23 family metallopeptidase</fullName>
    </submittedName>
</protein>
<dbReference type="Gene3D" id="2.70.70.10">
    <property type="entry name" value="Glucose Permease (Domain IIA)"/>
    <property type="match status" value="1"/>
</dbReference>
<dbReference type="PANTHER" id="PTHR21666">
    <property type="entry name" value="PEPTIDASE-RELATED"/>
    <property type="match status" value="1"/>
</dbReference>
<sequence length="181" mass="19328">MRIRNDAGLKSVVGATFGPDVRQNADGSPKKHQGWDLYAPVGTPVYAISDGFIVWTRDEGDYGKQILLSFNIAGAENVSDSNTRYAFYAHLSEISVAGSFVRGGSEIGKTGTSGNASAAYPHLHFEVRTSADKWLAGLNGRVNPGELLGYQHLSCTAKEIAGVETVQLVCPARLGPSEISR</sequence>
<name>A0A4Y8ZMS3_9SPHN</name>
<comment type="caution">
    <text evidence="2">The sequence shown here is derived from an EMBL/GenBank/DDBJ whole genome shotgun (WGS) entry which is preliminary data.</text>
</comment>
<reference evidence="2 3" key="1">
    <citation type="submission" date="2019-03" db="EMBL/GenBank/DDBJ databases">
        <title>Genome sequence of Sphingomonas sp. 17J27-24.</title>
        <authorList>
            <person name="Kim M."/>
            <person name="Maeng S."/>
            <person name="Sathiyaraj S."/>
        </authorList>
    </citation>
    <scope>NUCLEOTIDE SEQUENCE [LARGE SCALE GENOMIC DNA]</scope>
    <source>
        <strain evidence="2 3">17J27-24</strain>
    </source>
</reference>
<dbReference type="CDD" id="cd12797">
    <property type="entry name" value="M23_peptidase"/>
    <property type="match status" value="1"/>
</dbReference>
<dbReference type="Proteomes" id="UP000298213">
    <property type="component" value="Unassembled WGS sequence"/>
</dbReference>